<dbReference type="EMBL" id="NMUH01006470">
    <property type="protein sequence ID" value="MQM15337.1"/>
    <property type="molecule type" value="Genomic_DNA"/>
</dbReference>
<comment type="caution">
    <text evidence="2">The sequence shown here is derived from an EMBL/GenBank/DDBJ whole genome shotgun (WGS) entry which is preliminary data.</text>
</comment>
<feature type="compositionally biased region" description="Basic and acidic residues" evidence="1">
    <location>
        <begin position="47"/>
        <end position="56"/>
    </location>
</feature>
<feature type="region of interest" description="Disordered" evidence="1">
    <location>
        <begin position="47"/>
        <end position="66"/>
    </location>
</feature>
<evidence type="ECO:0000313" key="2">
    <source>
        <dbReference type="EMBL" id="MQM15337.1"/>
    </source>
</evidence>
<dbReference type="AlphaFoldDB" id="A0A843X2F8"/>
<reference evidence="2" key="1">
    <citation type="submission" date="2017-07" db="EMBL/GenBank/DDBJ databases">
        <title>Taro Niue Genome Assembly and Annotation.</title>
        <authorList>
            <person name="Atibalentja N."/>
            <person name="Keating K."/>
            <person name="Fields C.J."/>
        </authorList>
    </citation>
    <scope>NUCLEOTIDE SEQUENCE</scope>
    <source>
        <strain evidence="2">Niue_2</strain>
        <tissue evidence="2">Leaf</tissue>
    </source>
</reference>
<dbReference type="Proteomes" id="UP000652761">
    <property type="component" value="Unassembled WGS sequence"/>
</dbReference>
<name>A0A843X2F8_COLES</name>
<proteinExistence type="predicted"/>
<protein>
    <submittedName>
        <fullName evidence="2">Uncharacterized protein</fullName>
    </submittedName>
</protein>
<sequence length="101" mass="11254">MTSHPRPRSKPPRLVRVDQDTSNTIVTVIVWPDYGPTPIFSRRFKGCKERSSEKRTGKPAPSRTPAVLGVLGYPRELWKRLDAAVLTTISPSTPDSVTRSP</sequence>
<evidence type="ECO:0000256" key="1">
    <source>
        <dbReference type="SAM" id="MobiDB-lite"/>
    </source>
</evidence>
<gene>
    <name evidence="2" type="ORF">Taro_048281</name>
</gene>
<keyword evidence="3" id="KW-1185">Reference proteome</keyword>
<accession>A0A843X2F8</accession>
<organism evidence="2 3">
    <name type="scientific">Colocasia esculenta</name>
    <name type="common">Wild taro</name>
    <name type="synonym">Arum esculentum</name>
    <dbReference type="NCBI Taxonomy" id="4460"/>
    <lineage>
        <taxon>Eukaryota</taxon>
        <taxon>Viridiplantae</taxon>
        <taxon>Streptophyta</taxon>
        <taxon>Embryophyta</taxon>
        <taxon>Tracheophyta</taxon>
        <taxon>Spermatophyta</taxon>
        <taxon>Magnoliopsida</taxon>
        <taxon>Liliopsida</taxon>
        <taxon>Araceae</taxon>
        <taxon>Aroideae</taxon>
        <taxon>Colocasieae</taxon>
        <taxon>Colocasia</taxon>
    </lineage>
</organism>
<evidence type="ECO:0000313" key="3">
    <source>
        <dbReference type="Proteomes" id="UP000652761"/>
    </source>
</evidence>